<dbReference type="SUPFAM" id="SSF159245">
    <property type="entry name" value="AttH-like"/>
    <property type="match status" value="1"/>
</dbReference>
<dbReference type="EMBL" id="JBHLWK010000015">
    <property type="protein sequence ID" value="MFC0205244.1"/>
    <property type="molecule type" value="Genomic_DNA"/>
</dbReference>
<evidence type="ECO:0000313" key="1">
    <source>
        <dbReference type="EMBL" id="MFC0205244.1"/>
    </source>
</evidence>
<reference evidence="1 2" key="1">
    <citation type="submission" date="2024-09" db="EMBL/GenBank/DDBJ databases">
        <authorList>
            <person name="Sun Q."/>
            <person name="Mori K."/>
        </authorList>
    </citation>
    <scope>NUCLEOTIDE SEQUENCE [LARGE SCALE GENOMIC DNA]</scope>
    <source>
        <strain evidence="1 2">CCM 7706</strain>
    </source>
</reference>
<dbReference type="RefSeq" id="WP_379487974.1">
    <property type="nucleotide sequence ID" value="NZ_JBHLWK010000015.1"/>
</dbReference>
<keyword evidence="2" id="KW-1185">Reference proteome</keyword>
<protein>
    <submittedName>
        <fullName evidence="1">Uncharacterized protein</fullName>
    </submittedName>
</protein>
<gene>
    <name evidence="1" type="ORF">ACFFJC_13300</name>
</gene>
<accession>A0ABV6CXY9</accession>
<evidence type="ECO:0000313" key="2">
    <source>
        <dbReference type="Proteomes" id="UP001589798"/>
    </source>
</evidence>
<dbReference type="Proteomes" id="UP001589798">
    <property type="component" value="Unassembled WGS sequence"/>
</dbReference>
<name>A0ABV6CXY9_9SPHN</name>
<organism evidence="1 2">
    <name type="scientific">Novosphingobium soli</name>
    <dbReference type="NCBI Taxonomy" id="574956"/>
    <lineage>
        <taxon>Bacteria</taxon>
        <taxon>Pseudomonadati</taxon>
        <taxon>Pseudomonadota</taxon>
        <taxon>Alphaproteobacteria</taxon>
        <taxon>Sphingomonadales</taxon>
        <taxon>Sphingomonadaceae</taxon>
        <taxon>Novosphingobium</taxon>
    </lineage>
</organism>
<sequence length="348" mass="38675">MATTTQDLSGGIPLEREYVVAEKPDDGIRDAVNVWIEEENGLFAMRVGVEAVGAQWDRHELWLDVAFADGRLYSRRGDGDTHPAYGPGGLPTVRGTGPVRFECVEPFRRWTVDFEGPVARTSAQEILEDPGFTEREWSEIAFTVDMAMAAIPWEPGTILPEAAQALGGTQGDYMSPRYEQLFRATGTLSIDGEVRRFRGNGLRIRRTGYRAFAGFWGHCWQSAVFPGGRAFGFNVYPPREGEPPSYCEGWIIEDGVRIGARPVVIPWLRRLVTGGEDVSCVLETVDGRRIAIGGVTFANTRSRGGHVLPPDWPKDWPIVQQSHAVYTWDGERTTGMIERSSKPSVMEL</sequence>
<proteinExistence type="predicted"/>
<comment type="caution">
    <text evidence="1">The sequence shown here is derived from an EMBL/GenBank/DDBJ whole genome shotgun (WGS) entry which is preliminary data.</text>
</comment>